<proteinExistence type="predicted"/>
<dbReference type="PANTHER" id="PTHR45798:SF88">
    <property type="entry name" value="RING-H2 FINGER PROTEIN ATL61-RELATED"/>
    <property type="match status" value="1"/>
</dbReference>
<feature type="region of interest" description="Disordered" evidence="5">
    <location>
        <begin position="32"/>
        <end position="71"/>
    </location>
</feature>
<keyword evidence="1" id="KW-0479">Metal-binding</keyword>
<keyword evidence="6" id="KW-0812">Transmembrane</keyword>
<evidence type="ECO:0000313" key="9">
    <source>
        <dbReference type="Proteomes" id="UP001627154"/>
    </source>
</evidence>
<sequence>MPNPGLAVMLVIGVGLGAMLYYLFASTQDQQQGGQSMGGGHRHSSRSRQNMSDADKNYWNSQQSGNQARNRRPERHCAICLDDATKINGVKLVPCSHVFHLMCIEEWRSKGEGSARNLCPNCRNEIVGLEEL</sequence>
<feature type="transmembrane region" description="Helical" evidence="6">
    <location>
        <begin position="6"/>
        <end position="24"/>
    </location>
</feature>
<dbReference type="Gene3D" id="3.30.40.10">
    <property type="entry name" value="Zinc/RING finger domain, C3HC4 (zinc finger)"/>
    <property type="match status" value="1"/>
</dbReference>
<keyword evidence="3" id="KW-0862">Zinc</keyword>
<feature type="domain" description="RING-type" evidence="7">
    <location>
        <begin position="77"/>
        <end position="123"/>
    </location>
</feature>
<comment type="caution">
    <text evidence="8">The sequence shown here is derived from an EMBL/GenBank/DDBJ whole genome shotgun (WGS) entry which is preliminary data.</text>
</comment>
<dbReference type="PANTHER" id="PTHR45798">
    <property type="entry name" value="RING-H2 FINGER PROTEIN ATL61-RELATED-RELATED"/>
    <property type="match status" value="1"/>
</dbReference>
<evidence type="ECO:0000259" key="7">
    <source>
        <dbReference type="PROSITE" id="PS50089"/>
    </source>
</evidence>
<dbReference type="Proteomes" id="UP001627154">
    <property type="component" value="Unassembled WGS sequence"/>
</dbReference>
<dbReference type="SUPFAM" id="SSF57850">
    <property type="entry name" value="RING/U-box"/>
    <property type="match status" value="1"/>
</dbReference>
<evidence type="ECO:0000256" key="3">
    <source>
        <dbReference type="ARBA" id="ARBA00022833"/>
    </source>
</evidence>
<evidence type="ECO:0000256" key="2">
    <source>
        <dbReference type="ARBA" id="ARBA00022771"/>
    </source>
</evidence>
<dbReference type="InterPro" id="IPR001841">
    <property type="entry name" value="Znf_RING"/>
</dbReference>
<evidence type="ECO:0000256" key="1">
    <source>
        <dbReference type="ARBA" id="ARBA00022723"/>
    </source>
</evidence>
<gene>
    <name evidence="8" type="ORF">TKK_005010</name>
</gene>
<dbReference type="SMART" id="SM00184">
    <property type="entry name" value="RING"/>
    <property type="match status" value="1"/>
</dbReference>
<dbReference type="Pfam" id="PF13639">
    <property type="entry name" value="zf-RING_2"/>
    <property type="match status" value="1"/>
</dbReference>
<dbReference type="GO" id="GO:0008270">
    <property type="term" value="F:zinc ion binding"/>
    <property type="evidence" value="ECO:0007669"/>
    <property type="project" value="UniProtKB-KW"/>
</dbReference>
<evidence type="ECO:0000313" key="8">
    <source>
        <dbReference type="EMBL" id="KAL3402007.1"/>
    </source>
</evidence>
<protein>
    <recommendedName>
        <fullName evidence="7">RING-type domain-containing protein</fullName>
    </recommendedName>
</protein>
<evidence type="ECO:0000256" key="6">
    <source>
        <dbReference type="SAM" id="Phobius"/>
    </source>
</evidence>
<evidence type="ECO:0000256" key="4">
    <source>
        <dbReference type="PROSITE-ProRule" id="PRU00175"/>
    </source>
</evidence>
<dbReference type="InterPro" id="IPR013083">
    <property type="entry name" value="Znf_RING/FYVE/PHD"/>
</dbReference>
<keyword evidence="9" id="KW-1185">Reference proteome</keyword>
<dbReference type="AlphaFoldDB" id="A0ABD2X9J4"/>
<evidence type="ECO:0000256" key="5">
    <source>
        <dbReference type="SAM" id="MobiDB-lite"/>
    </source>
</evidence>
<accession>A0ABD2X9J4</accession>
<keyword evidence="6" id="KW-0472">Membrane</keyword>
<dbReference type="InterPro" id="IPR052788">
    <property type="entry name" value="RING-type_E3_ligase_ATL"/>
</dbReference>
<feature type="compositionally biased region" description="Polar residues" evidence="5">
    <location>
        <begin position="58"/>
        <end position="68"/>
    </location>
</feature>
<keyword evidence="2 4" id="KW-0863">Zinc-finger</keyword>
<dbReference type="EMBL" id="JBJJXI010000041">
    <property type="protein sequence ID" value="KAL3402007.1"/>
    <property type="molecule type" value="Genomic_DNA"/>
</dbReference>
<name>A0ABD2X9J4_9HYME</name>
<organism evidence="8 9">
    <name type="scientific">Trichogramma kaykai</name>
    <dbReference type="NCBI Taxonomy" id="54128"/>
    <lineage>
        <taxon>Eukaryota</taxon>
        <taxon>Metazoa</taxon>
        <taxon>Ecdysozoa</taxon>
        <taxon>Arthropoda</taxon>
        <taxon>Hexapoda</taxon>
        <taxon>Insecta</taxon>
        <taxon>Pterygota</taxon>
        <taxon>Neoptera</taxon>
        <taxon>Endopterygota</taxon>
        <taxon>Hymenoptera</taxon>
        <taxon>Apocrita</taxon>
        <taxon>Proctotrupomorpha</taxon>
        <taxon>Chalcidoidea</taxon>
        <taxon>Trichogrammatidae</taxon>
        <taxon>Trichogramma</taxon>
    </lineage>
</organism>
<keyword evidence="6" id="KW-1133">Transmembrane helix</keyword>
<dbReference type="PROSITE" id="PS50089">
    <property type="entry name" value="ZF_RING_2"/>
    <property type="match status" value="1"/>
</dbReference>
<reference evidence="8 9" key="1">
    <citation type="journal article" date="2024" name="bioRxiv">
        <title>A reference genome for Trichogramma kaykai: A tiny desert-dwelling parasitoid wasp with competing sex-ratio distorters.</title>
        <authorList>
            <person name="Culotta J."/>
            <person name="Lindsey A.R."/>
        </authorList>
    </citation>
    <scope>NUCLEOTIDE SEQUENCE [LARGE SCALE GENOMIC DNA]</scope>
    <source>
        <strain evidence="8 9">KSX58</strain>
    </source>
</reference>